<dbReference type="GeneID" id="25339581"/>
<protein>
    <submittedName>
        <fullName evidence="1">Uncharacterized protein</fullName>
    </submittedName>
</protein>
<dbReference type="RefSeq" id="XP_013333227.1">
    <property type="nucleotide sequence ID" value="XM_013477773.1"/>
</dbReference>
<organism evidence="1 2">
    <name type="scientific">Eimeria maxima</name>
    <name type="common">Coccidian parasite</name>
    <dbReference type="NCBI Taxonomy" id="5804"/>
    <lineage>
        <taxon>Eukaryota</taxon>
        <taxon>Sar</taxon>
        <taxon>Alveolata</taxon>
        <taxon>Apicomplexa</taxon>
        <taxon>Conoidasida</taxon>
        <taxon>Coccidia</taxon>
        <taxon>Eucoccidiorida</taxon>
        <taxon>Eimeriorina</taxon>
        <taxon>Eimeriidae</taxon>
        <taxon>Eimeria</taxon>
    </lineage>
</organism>
<name>U6LXX2_EIMMA</name>
<evidence type="ECO:0000313" key="1">
    <source>
        <dbReference type="EMBL" id="CDJ56576.1"/>
    </source>
</evidence>
<dbReference type="Proteomes" id="UP000030763">
    <property type="component" value="Unassembled WGS sequence"/>
</dbReference>
<dbReference type="EMBL" id="HG718999">
    <property type="protein sequence ID" value="CDJ56576.1"/>
    <property type="molecule type" value="Genomic_DNA"/>
</dbReference>
<evidence type="ECO:0000313" key="2">
    <source>
        <dbReference type="Proteomes" id="UP000030763"/>
    </source>
</evidence>
<gene>
    <name evidence="1" type="ORF">EMWEY_00055950</name>
</gene>
<dbReference type="VEuPathDB" id="ToxoDB:EMWEY_00055950"/>
<accession>U6LXX2</accession>
<proteinExistence type="predicted"/>
<sequence>MRSETSAYDADVDLHHAAAGEPQQPVALELRGVDTEMEDVTEYLSTTSDTFSYCENVPEELAHEVDKIRGPLFGGPTTERSSLI</sequence>
<dbReference type="AlphaFoldDB" id="U6LXX2"/>
<keyword evidence="2" id="KW-1185">Reference proteome</keyword>
<reference evidence="1" key="1">
    <citation type="submission" date="2013-10" db="EMBL/GenBank/DDBJ databases">
        <title>Genomic analysis of the causative agents of coccidiosis in chickens.</title>
        <authorList>
            <person name="Reid A.J."/>
            <person name="Blake D."/>
            <person name="Billington K."/>
            <person name="Browne H."/>
            <person name="Dunn M."/>
            <person name="Hung S."/>
            <person name="Kawahara F."/>
            <person name="Miranda-Saavedra D."/>
            <person name="Mourier T."/>
            <person name="Nagra H."/>
            <person name="Otto T.D."/>
            <person name="Rawlings N."/>
            <person name="Sanchez A."/>
            <person name="Sanders M."/>
            <person name="Subramaniam C."/>
            <person name="Tay Y."/>
            <person name="Dear P."/>
            <person name="Doerig C."/>
            <person name="Gruber A."/>
            <person name="Parkinson J."/>
            <person name="Shirley M."/>
            <person name="Wan K.L."/>
            <person name="Berriman M."/>
            <person name="Tomley F."/>
            <person name="Pain A."/>
        </authorList>
    </citation>
    <scope>NUCLEOTIDE SEQUENCE [LARGE SCALE GENOMIC DNA]</scope>
    <source>
        <strain evidence="1">Weybridge</strain>
    </source>
</reference>
<reference evidence="1" key="2">
    <citation type="submission" date="2013-10" db="EMBL/GenBank/DDBJ databases">
        <authorList>
            <person name="Aslett M."/>
        </authorList>
    </citation>
    <scope>NUCLEOTIDE SEQUENCE [LARGE SCALE GENOMIC DNA]</scope>
    <source>
        <strain evidence="1">Weybridge</strain>
    </source>
</reference>